<dbReference type="SUPFAM" id="SSF53067">
    <property type="entry name" value="Actin-like ATPase domain"/>
    <property type="match status" value="2"/>
</dbReference>
<feature type="binding site" evidence="9">
    <location>
        <position position="247"/>
    </location>
    <ligand>
        <name>glycerol</name>
        <dbReference type="ChEBI" id="CHEBI:17754"/>
    </ligand>
</feature>
<dbReference type="STRING" id="52441.SAMN05216302_10087"/>
<feature type="binding site" evidence="9">
    <location>
        <position position="269"/>
    </location>
    <ligand>
        <name>ADP</name>
        <dbReference type="ChEBI" id="CHEBI:456216"/>
    </ligand>
</feature>
<feature type="domain" description="Carbohydrate kinase FGGY C-terminal" evidence="12">
    <location>
        <begin position="264"/>
        <end position="453"/>
    </location>
</feature>
<feature type="domain" description="Carbohydrate kinase FGGY N-terminal" evidence="11">
    <location>
        <begin position="9"/>
        <end position="254"/>
    </location>
</feature>
<dbReference type="InterPro" id="IPR000577">
    <property type="entry name" value="Carb_kinase_FGGY"/>
</dbReference>
<keyword evidence="5 9" id="KW-0418">Kinase</keyword>
<evidence type="ECO:0000256" key="6">
    <source>
        <dbReference type="ARBA" id="ARBA00022798"/>
    </source>
</evidence>
<dbReference type="InterPro" id="IPR005999">
    <property type="entry name" value="Glycerol_kin"/>
</dbReference>
<sequence>MNLTHNRALLAIDQGTTSTRAILFSVTGKILSIKQKESNLYYPHKGWVEQRPDDLWHDTLSVSRAVITDAQLSGIQVAGIGITNQRETTLIWDRNTGEPVYNAIVWQDRRTVDLCAKLKDSGHEKSIIEKTGLIIDPYFSATKIAWILDNIEGSRARAEKGDLAFGTIDTFLLWKLTKGTVHATDVTNASRTMLFNISTLQWDKDLLNIFNIPVTLLPEVKENVAFFGETKVDLLGAAYVIGGMAGDQHAAMIGQGCLKPGMIKATYGTGCFALMNAGSDFKISKHKLLTTIGYRIGNNACYALEGSIFSAGAAIQWLRDNLGLLVDAPQSEAIALSVTDSNEVYFVPAFTGLGAPYWKPNARGAIMGISRESNGAHIVRAALEAQGYQSRDLINVMEAECGNMNLTEILRIDGGLTGNAFVCQFLADMLDKTVEIPAVMESTAWGAAALAGLQCGLLTDLEEISKNWVCAHRFQPQISKNKRRTLYDGWKKAVNSVLANC</sequence>
<evidence type="ECO:0000256" key="8">
    <source>
        <dbReference type="ARBA" id="ARBA00052101"/>
    </source>
</evidence>
<feature type="binding site" evidence="9">
    <location>
        <position position="415"/>
    </location>
    <ligand>
        <name>ADP</name>
        <dbReference type="ChEBI" id="CHEBI:456216"/>
    </ligand>
</feature>
<dbReference type="InterPro" id="IPR043129">
    <property type="entry name" value="ATPase_NBD"/>
</dbReference>
<dbReference type="GO" id="GO:0005524">
    <property type="term" value="F:ATP binding"/>
    <property type="evidence" value="ECO:0007669"/>
    <property type="project" value="UniProtKB-UniRule"/>
</dbReference>
<evidence type="ECO:0000256" key="9">
    <source>
        <dbReference type="HAMAP-Rule" id="MF_00186"/>
    </source>
</evidence>
<dbReference type="EMBL" id="FOSP01000008">
    <property type="protein sequence ID" value="SFK50656.1"/>
    <property type="molecule type" value="Genomic_DNA"/>
</dbReference>
<feature type="binding site" evidence="9">
    <location>
        <position position="86"/>
    </location>
    <ligand>
        <name>sn-glycerol 3-phosphate</name>
        <dbReference type="ChEBI" id="CHEBI:57597"/>
    </ligand>
</feature>
<feature type="binding site" evidence="9">
    <location>
        <position position="16"/>
    </location>
    <ligand>
        <name>ADP</name>
        <dbReference type="ChEBI" id="CHEBI:456216"/>
    </ligand>
</feature>
<reference evidence="14" key="1">
    <citation type="submission" date="2016-10" db="EMBL/GenBank/DDBJ databases">
        <authorList>
            <person name="Varghese N."/>
            <person name="Submissions S."/>
        </authorList>
    </citation>
    <scope>NUCLEOTIDE SEQUENCE [LARGE SCALE GENOMIC DNA]</scope>
    <source>
        <strain evidence="14">Nm69</strain>
    </source>
</reference>
<feature type="binding site" evidence="9">
    <location>
        <position position="138"/>
    </location>
    <ligand>
        <name>sn-glycerol 3-phosphate</name>
        <dbReference type="ChEBI" id="CHEBI:57597"/>
    </ligand>
</feature>
<feature type="binding site" evidence="9">
    <location>
        <position position="248"/>
    </location>
    <ligand>
        <name>glycerol</name>
        <dbReference type="ChEBI" id="CHEBI:17754"/>
    </ligand>
</feature>
<dbReference type="Pfam" id="PF00370">
    <property type="entry name" value="FGGY_N"/>
    <property type="match status" value="1"/>
</dbReference>
<dbReference type="RefSeq" id="WP_090698328.1">
    <property type="nucleotide sequence ID" value="NZ_FOSP01000008.1"/>
</dbReference>
<dbReference type="Gene3D" id="3.30.420.40">
    <property type="match status" value="2"/>
</dbReference>
<keyword evidence="6 9" id="KW-0319">Glycerol metabolism</keyword>
<proteinExistence type="inferred from homology"/>
<evidence type="ECO:0000256" key="7">
    <source>
        <dbReference type="ARBA" id="ARBA00022840"/>
    </source>
</evidence>
<feature type="binding site" evidence="9">
    <location>
        <position position="20"/>
    </location>
    <ligand>
        <name>ADP</name>
        <dbReference type="ChEBI" id="CHEBI:456216"/>
    </ligand>
</feature>
<dbReference type="UniPathway" id="UPA00618">
    <property type="reaction ID" value="UER00672"/>
</dbReference>
<evidence type="ECO:0000313" key="14">
    <source>
        <dbReference type="Proteomes" id="UP000199533"/>
    </source>
</evidence>
<comment type="pathway">
    <text evidence="1 9">Polyol metabolism; glycerol degradation via glycerol kinase pathway; sn-glycerol 3-phosphate from glycerol: step 1/1.</text>
</comment>
<dbReference type="PROSITE" id="PS00933">
    <property type="entry name" value="FGGY_KINASES_1"/>
    <property type="match status" value="1"/>
</dbReference>
<dbReference type="Proteomes" id="UP000199533">
    <property type="component" value="Unassembled WGS sequence"/>
</dbReference>
<dbReference type="NCBIfam" id="NF000756">
    <property type="entry name" value="PRK00047.1"/>
    <property type="match status" value="1"/>
</dbReference>
<name>A0A1I4A458_9PROT</name>
<feature type="binding site" evidence="9">
    <location>
        <position position="18"/>
    </location>
    <ligand>
        <name>ATP</name>
        <dbReference type="ChEBI" id="CHEBI:30616"/>
    </ligand>
</feature>
<comment type="function">
    <text evidence="9">Key enzyme in the regulation of glycerol uptake and metabolism. Catalyzes the phosphorylation of glycerol to yield sn-glycerol 3-phosphate.</text>
</comment>
<feature type="binding site" evidence="9">
    <location>
        <position position="419"/>
    </location>
    <ligand>
        <name>ADP</name>
        <dbReference type="ChEBI" id="CHEBI:456216"/>
    </ligand>
</feature>
<evidence type="ECO:0000256" key="10">
    <source>
        <dbReference type="RuleBase" id="RU003733"/>
    </source>
</evidence>
<dbReference type="InterPro" id="IPR018483">
    <property type="entry name" value="Carb_kinase_FGGY_CS"/>
</dbReference>
<feature type="binding site" evidence="9">
    <location>
        <position position="415"/>
    </location>
    <ligand>
        <name>ATP</name>
        <dbReference type="ChEBI" id="CHEBI:30616"/>
    </ligand>
</feature>
<dbReference type="Pfam" id="PF02782">
    <property type="entry name" value="FGGY_C"/>
    <property type="match status" value="1"/>
</dbReference>
<dbReference type="FunFam" id="3.30.420.40:FF:000007">
    <property type="entry name" value="Glycerol kinase"/>
    <property type="match status" value="1"/>
</dbReference>
<evidence type="ECO:0000256" key="2">
    <source>
        <dbReference type="ARBA" id="ARBA00009156"/>
    </source>
</evidence>
<feature type="binding site" evidence="9">
    <location>
        <position position="312"/>
    </location>
    <ligand>
        <name>ATP</name>
        <dbReference type="ChEBI" id="CHEBI:30616"/>
    </ligand>
</feature>
<feature type="binding site" evidence="9">
    <location>
        <position position="87"/>
    </location>
    <ligand>
        <name>sn-glycerol 3-phosphate</name>
        <dbReference type="ChEBI" id="CHEBI:57597"/>
    </ligand>
</feature>
<dbReference type="GO" id="GO:0004370">
    <property type="term" value="F:glycerol kinase activity"/>
    <property type="evidence" value="ECO:0007669"/>
    <property type="project" value="UniProtKB-UniRule"/>
</dbReference>
<keyword evidence="7 9" id="KW-0067">ATP-binding</keyword>
<feature type="binding site" evidence="9">
    <location>
        <position position="17"/>
    </location>
    <ligand>
        <name>ATP</name>
        <dbReference type="ChEBI" id="CHEBI:30616"/>
    </ligand>
</feature>
<accession>A0A1I4A458</accession>
<organism evidence="13 14">
    <name type="scientific">Nitrosomonas aestuarii</name>
    <dbReference type="NCBI Taxonomy" id="52441"/>
    <lineage>
        <taxon>Bacteria</taxon>
        <taxon>Pseudomonadati</taxon>
        <taxon>Pseudomonadota</taxon>
        <taxon>Betaproteobacteria</taxon>
        <taxon>Nitrosomonadales</taxon>
        <taxon>Nitrosomonadaceae</taxon>
        <taxon>Nitrosomonas</taxon>
    </lineage>
</organism>
<comment type="activity regulation">
    <text evidence="9">Inhibited by fructose 1,6-bisphosphate (FBP).</text>
</comment>
<evidence type="ECO:0000313" key="13">
    <source>
        <dbReference type="EMBL" id="SFK50656.1"/>
    </source>
</evidence>
<dbReference type="AlphaFoldDB" id="A0A1I4A458"/>
<feature type="binding site" evidence="9">
    <location>
        <position position="269"/>
    </location>
    <ligand>
        <name>ATP</name>
        <dbReference type="ChEBI" id="CHEBI:30616"/>
    </ligand>
</feature>
<feature type="binding site" evidence="9">
    <location>
        <position position="247"/>
    </location>
    <ligand>
        <name>sn-glycerol 3-phosphate</name>
        <dbReference type="ChEBI" id="CHEBI:57597"/>
    </ligand>
</feature>
<evidence type="ECO:0000259" key="11">
    <source>
        <dbReference type="Pfam" id="PF00370"/>
    </source>
</evidence>
<feature type="binding site" evidence="9">
    <location>
        <position position="87"/>
    </location>
    <ligand>
        <name>glycerol</name>
        <dbReference type="ChEBI" id="CHEBI:17754"/>
    </ligand>
</feature>
<dbReference type="NCBIfam" id="TIGR01311">
    <property type="entry name" value="glycerol_kin"/>
    <property type="match status" value="1"/>
</dbReference>
<dbReference type="FunFam" id="3.30.420.40:FF:000008">
    <property type="entry name" value="Glycerol kinase"/>
    <property type="match status" value="1"/>
</dbReference>
<evidence type="ECO:0000256" key="5">
    <source>
        <dbReference type="ARBA" id="ARBA00022777"/>
    </source>
</evidence>
<dbReference type="InterPro" id="IPR018484">
    <property type="entry name" value="FGGY_N"/>
</dbReference>
<dbReference type="InterPro" id="IPR018485">
    <property type="entry name" value="FGGY_C"/>
</dbReference>
<evidence type="ECO:0000256" key="4">
    <source>
        <dbReference type="ARBA" id="ARBA00022741"/>
    </source>
</evidence>
<dbReference type="CDD" id="cd07786">
    <property type="entry name" value="FGGY_EcGK_like"/>
    <property type="match status" value="1"/>
</dbReference>
<feature type="binding site" evidence="9">
    <location>
        <position position="312"/>
    </location>
    <ligand>
        <name>ADP</name>
        <dbReference type="ChEBI" id="CHEBI:456216"/>
    </ligand>
</feature>
<dbReference type="PIRSF" id="PIRSF000538">
    <property type="entry name" value="GlpK"/>
    <property type="match status" value="1"/>
</dbReference>
<keyword evidence="4 9" id="KW-0547">Nucleotide-binding</keyword>
<feature type="binding site" evidence="9">
    <location>
        <position position="138"/>
    </location>
    <ligand>
        <name>glycerol</name>
        <dbReference type="ChEBI" id="CHEBI:17754"/>
    </ligand>
</feature>
<evidence type="ECO:0000259" key="12">
    <source>
        <dbReference type="Pfam" id="PF02782"/>
    </source>
</evidence>
<comment type="similarity">
    <text evidence="2 9 10">Belongs to the FGGY kinase family.</text>
</comment>
<dbReference type="GO" id="GO:0005829">
    <property type="term" value="C:cytosol"/>
    <property type="evidence" value="ECO:0007669"/>
    <property type="project" value="TreeGrafter"/>
</dbReference>
<protein>
    <recommendedName>
        <fullName evidence="9">Glycerol kinase</fullName>
        <ecNumber evidence="9">2.7.1.30</ecNumber>
    </recommendedName>
    <alternativeName>
        <fullName evidence="9">ATP:glycerol 3-phosphotransferase</fullName>
    </alternativeName>
    <alternativeName>
        <fullName evidence="9">Glycerokinase</fullName>
        <shortName evidence="9">GK</shortName>
    </alternativeName>
</protein>
<evidence type="ECO:0000256" key="3">
    <source>
        <dbReference type="ARBA" id="ARBA00022679"/>
    </source>
</evidence>
<feature type="binding site" evidence="9">
    <location>
        <position position="86"/>
    </location>
    <ligand>
        <name>glycerol</name>
        <dbReference type="ChEBI" id="CHEBI:17754"/>
    </ligand>
</feature>
<dbReference type="PANTHER" id="PTHR10196:SF78">
    <property type="entry name" value="GLYCEROL KINASE"/>
    <property type="match status" value="1"/>
</dbReference>
<dbReference type="OrthoDB" id="9805576at2"/>
<dbReference type="GO" id="GO:0019563">
    <property type="term" value="P:glycerol catabolic process"/>
    <property type="evidence" value="ECO:0007669"/>
    <property type="project" value="UniProtKB-UniRule"/>
</dbReference>
<feature type="binding site" evidence="9">
    <location>
        <position position="16"/>
    </location>
    <ligand>
        <name>sn-glycerol 3-phosphate</name>
        <dbReference type="ChEBI" id="CHEBI:57597"/>
    </ligand>
</feature>
<dbReference type="PROSITE" id="PS00445">
    <property type="entry name" value="FGGY_KINASES_2"/>
    <property type="match status" value="1"/>
</dbReference>
<dbReference type="PANTHER" id="PTHR10196">
    <property type="entry name" value="SUGAR KINASE"/>
    <property type="match status" value="1"/>
</dbReference>
<feature type="binding site" evidence="9">
    <location>
        <position position="16"/>
    </location>
    <ligand>
        <name>ATP</name>
        <dbReference type="ChEBI" id="CHEBI:30616"/>
    </ligand>
</feature>
<keyword evidence="14" id="KW-1185">Reference proteome</keyword>
<keyword evidence="3 9" id="KW-0808">Transferase</keyword>
<dbReference type="HAMAP" id="MF_00186">
    <property type="entry name" value="Glycerol_kin"/>
    <property type="match status" value="1"/>
</dbReference>
<comment type="catalytic activity">
    <reaction evidence="8 9">
        <text>glycerol + ATP = sn-glycerol 3-phosphate + ADP + H(+)</text>
        <dbReference type="Rhea" id="RHEA:21644"/>
        <dbReference type="ChEBI" id="CHEBI:15378"/>
        <dbReference type="ChEBI" id="CHEBI:17754"/>
        <dbReference type="ChEBI" id="CHEBI:30616"/>
        <dbReference type="ChEBI" id="CHEBI:57597"/>
        <dbReference type="ChEBI" id="CHEBI:456216"/>
        <dbReference type="EC" id="2.7.1.30"/>
    </reaction>
</comment>
<gene>
    <name evidence="9" type="primary">glpK</name>
    <name evidence="13" type="ORF">SAMN05216302_10087</name>
</gene>
<dbReference type="GO" id="GO:0006072">
    <property type="term" value="P:glycerol-3-phosphate metabolic process"/>
    <property type="evidence" value="ECO:0007669"/>
    <property type="project" value="InterPro"/>
</dbReference>
<dbReference type="EC" id="2.7.1.30" evidence="9"/>
<feature type="binding site" evidence="9">
    <location>
        <position position="316"/>
    </location>
    <ligand>
        <name>ATP</name>
        <dbReference type="ChEBI" id="CHEBI:30616"/>
    </ligand>
</feature>
<evidence type="ECO:0000256" key="1">
    <source>
        <dbReference type="ARBA" id="ARBA00005190"/>
    </source>
</evidence>